<evidence type="ECO:0000313" key="1">
    <source>
        <dbReference type="EMBL" id="VEN41019.1"/>
    </source>
</evidence>
<gene>
    <name evidence="1" type="ORF">CALMAC_LOCUS4995</name>
</gene>
<protein>
    <submittedName>
        <fullName evidence="1">Uncharacterized protein</fullName>
    </submittedName>
</protein>
<reference evidence="1 2" key="1">
    <citation type="submission" date="2019-01" db="EMBL/GenBank/DDBJ databases">
        <authorList>
            <person name="Sayadi A."/>
        </authorList>
    </citation>
    <scope>NUCLEOTIDE SEQUENCE [LARGE SCALE GENOMIC DNA]</scope>
</reference>
<evidence type="ECO:0000313" key="2">
    <source>
        <dbReference type="Proteomes" id="UP000410492"/>
    </source>
</evidence>
<dbReference type="AlphaFoldDB" id="A0A653BZK1"/>
<dbReference type="EMBL" id="CAACVG010006682">
    <property type="protein sequence ID" value="VEN41019.1"/>
    <property type="molecule type" value="Genomic_DNA"/>
</dbReference>
<sequence length="28" mass="3262">MLCSCYGLNLQFFRSLGILPAWKPDPYK</sequence>
<name>A0A653BZK1_CALMS</name>
<organism evidence="1 2">
    <name type="scientific">Callosobruchus maculatus</name>
    <name type="common">Southern cowpea weevil</name>
    <name type="synonym">Pulse bruchid</name>
    <dbReference type="NCBI Taxonomy" id="64391"/>
    <lineage>
        <taxon>Eukaryota</taxon>
        <taxon>Metazoa</taxon>
        <taxon>Ecdysozoa</taxon>
        <taxon>Arthropoda</taxon>
        <taxon>Hexapoda</taxon>
        <taxon>Insecta</taxon>
        <taxon>Pterygota</taxon>
        <taxon>Neoptera</taxon>
        <taxon>Endopterygota</taxon>
        <taxon>Coleoptera</taxon>
        <taxon>Polyphaga</taxon>
        <taxon>Cucujiformia</taxon>
        <taxon>Chrysomeloidea</taxon>
        <taxon>Chrysomelidae</taxon>
        <taxon>Bruchinae</taxon>
        <taxon>Bruchini</taxon>
        <taxon>Callosobruchus</taxon>
    </lineage>
</organism>
<keyword evidence="2" id="KW-1185">Reference proteome</keyword>
<proteinExistence type="predicted"/>
<dbReference type="Proteomes" id="UP000410492">
    <property type="component" value="Unassembled WGS sequence"/>
</dbReference>
<accession>A0A653BZK1</accession>